<dbReference type="Proteomes" id="UP000308600">
    <property type="component" value="Unassembled WGS sequence"/>
</dbReference>
<reference evidence="1 2" key="1">
    <citation type="journal article" date="2019" name="Nat. Ecol. Evol.">
        <title>Megaphylogeny resolves global patterns of mushroom evolution.</title>
        <authorList>
            <person name="Varga T."/>
            <person name="Krizsan K."/>
            <person name="Foldi C."/>
            <person name="Dima B."/>
            <person name="Sanchez-Garcia M."/>
            <person name="Sanchez-Ramirez S."/>
            <person name="Szollosi G.J."/>
            <person name="Szarkandi J.G."/>
            <person name="Papp V."/>
            <person name="Albert L."/>
            <person name="Andreopoulos W."/>
            <person name="Angelini C."/>
            <person name="Antonin V."/>
            <person name="Barry K.W."/>
            <person name="Bougher N.L."/>
            <person name="Buchanan P."/>
            <person name="Buyck B."/>
            <person name="Bense V."/>
            <person name="Catcheside P."/>
            <person name="Chovatia M."/>
            <person name="Cooper J."/>
            <person name="Damon W."/>
            <person name="Desjardin D."/>
            <person name="Finy P."/>
            <person name="Geml J."/>
            <person name="Haridas S."/>
            <person name="Hughes K."/>
            <person name="Justo A."/>
            <person name="Karasinski D."/>
            <person name="Kautmanova I."/>
            <person name="Kiss B."/>
            <person name="Kocsube S."/>
            <person name="Kotiranta H."/>
            <person name="LaButti K.M."/>
            <person name="Lechner B.E."/>
            <person name="Liimatainen K."/>
            <person name="Lipzen A."/>
            <person name="Lukacs Z."/>
            <person name="Mihaltcheva S."/>
            <person name="Morgado L.N."/>
            <person name="Niskanen T."/>
            <person name="Noordeloos M.E."/>
            <person name="Ohm R.A."/>
            <person name="Ortiz-Santana B."/>
            <person name="Ovrebo C."/>
            <person name="Racz N."/>
            <person name="Riley R."/>
            <person name="Savchenko A."/>
            <person name="Shiryaev A."/>
            <person name="Soop K."/>
            <person name="Spirin V."/>
            <person name="Szebenyi C."/>
            <person name="Tomsovsky M."/>
            <person name="Tulloss R.E."/>
            <person name="Uehling J."/>
            <person name="Grigoriev I.V."/>
            <person name="Vagvolgyi C."/>
            <person name="Papp T."/>
            <person name="Martin F.M."/>
            <person name="Miettinen O."/>
            <person name="Hibbett D.S."/>
            <person name="Nagy L.G."/>
        </authorList>
    </citation>
    <scope>NUCLEOTIDE SEQUENCE [LARGE SCALE GENOMIC DNA]</scope>
    <source>
        <strain evidence="1 2">NL-1719</strain>
    </source>
</reference>
<evidence type="ECO:0000313" key="2">
    <source>
        <dbReference type="Proteomes" id="UP000308600"/>
    </source>
</evidence>
<dbReference type="EMBL" id="ML208281">
    <property type="protein sequence ID" value="TFK72824.1"/>
    <property type="molecule type" value="Genomic_DNA"/>
</dbReference>
<gene>
    <name evidence="1" type="ORF">BDN72DRAFT_957005</name>
</gene>
<accession>A0ACD3B5C2</accession>
<sequence>MNYLPSAGTVLRSVNSLVVGPLSQMVLNLPGVSSLQQNQIIVPPFVVQIKPTIPSELVSSLPEELLYIVVGELPWDSLNACNLVCIRWAQATRSHRRFSKALVLQLGDNDEACSHVALHNLSRIRPRKITLCCKNLDSAYQGTISGGWFEGDRFNDVQTLELGGVLNPQMRWLCEDLTGTVTKLDLNLQFFESIYSLFGLIVSFEVLEELNIRCYSRVFSQFDTYADNTFNIQPSPQLHTLVFSGNTDAILPFFAAWFCSLQIPVPLRQVSATQLRTPGELNSFCALVSSISQSVGSIVLSLDFPLPLTFSAADLDFITAPPTVERLQFPNLRKLAISECCLPPGGIMQIDFNNPQRDPTGVLGLTLQSLLARFSSPSLKEIKVSVAWSEPSMDWKSLDELWVSMSKDLRSIRLHATYDLRHGNKIWEQRLPLCCARNLLVAGLDTSD</sequence>
<organism evidence="1 2">
    <name type="scientific">Pluteus cervinus</name>
    <dbReference type="NCBI Taxonomy" id="181527"/>
    <lineage>
        <taxon>Eukaryota</taxon>
        <taxon>Fungi</taxon>
        <taxon>Dikarya</taxon>
        <taxon>Basidiomycota</taxon>
        <taxon>Agaricomycotina</taxon>
        <taxon>Agaricomycetes</taxon>
        <taxon>Agaricomycetidae</taxon>
        <taxon>Agaricales</taxon>
        <taxon>Pluteineae</taxon>
        <taxon>Pluteaceae</taxon>
        <taxon>Pluteus</taxon>
    </lineage>
</organism>
<protein>
    <submittedName>
        <fullName evidence="1">Uncharacterized protein</fullName>
    </submittedName>
</protein>
<evidence type="ECO:0000313" key="1">
    <source>
        <dbReference type="EMBL" id="TFK72824.1"/>
    </source>
</evidence>
<name>A0ACD3B5C2_9AGAR</name>
<keyword evidence="2" id="KW-1185">Reference proteome</keyword>
<proteinExistence type="predicted"/>